<dbReference type="SUPFAM" id="SSF51735">
    <property type="entry name" value="NAD(P)-binding Rossmann-fold domains"/>
    <property type="match status" value="1"/>
</dbReference>
<dbReference type="Gene3D" id="3.40.50.720">
    <property type="entry name" value="NAD(P)-binding Rossmann-like Domain"/>
    <property type="match status" value="1"/>
</dbReference>
<comment type="similarity">
    <text evidence="1">Belongs to the NAD(P)-dependent epimerase/dehydratase family.</text>
</comment>
<reference evidence="3 4" key="1">
    <citation type="journal article" date="2016" name="Nat. Commun.">
        <title>Thousands of microbial genomes shed light on interconnected biogeochemical processes in an aquifer system.</title>
        <authorList>
            <person name="Anantharaman K."/>
            <person name="Brown C.T."/>
            <person name="Hug L.A."/>
            <person name="Sharon I."/>
            <person name="Castelle C.J."/>
            <person name="Probst A.J."/>
            <person name="Thomas B.C."/>
            <person name="Singh A."/>
            <person name="Wilkins M.J."/>
            <person name="Karaoz U."/>
            <person name="Brodie E.L."/>
            <person name="Williams K.H."/>
            <person name="Hubbard S.S."/>
            <person name="Banfield J.F."/>
        </authorList>
    </citation>
    <scope>NUCLEOTIDE SEQUENCE [LARGE SCALE GENOMIC DNA]</scope>
</reference>
<dbReference type="PANTHER" id="PTHR43000">
    <property type="entry name" value="DTDP-D-GLUCOSE 4,6-DEHYDRATASE-RELATED"/>
    <property type="match status" value="1"/>
</dbReference>
<evidence type="ECO:0000259" key="2">
    <source>
        <dbReference type="Pfam" id="PF01370"/>
    </source>
</evidence>
<sequence>MKIIVTGGCGFLGSHVCEYFLKKGDKVVAFDNLTKYELTRTGYVTDQARNYNLDLVKRLGAEFIKGDIRNYDQLLASARGCDFIIHTAAQPAMTISWEDPDLDFTTNVQGTFNVLKIARELKIPVASCATIHIYGTKINEELKEGETRYLRTPEEINEDYPTLTGILTPLHASKRSAEIYLQTFIDTYNITAASFRLTGIYGPNQFGGEDHGWVANFAIRAILGIPINIFGTGKQVRDIIYARDVAEAFDAFYQKRKSGVYNIGGGKITAISLIECIDLLKEITGKDIKVNFRPDRLGDLRYFMCDTAKAKKELGWQAQTLPKEGIANLVEWIKNNINLFKTGR</sequence>
<dbReference type="Pfam" id="PF01370">
    <property type="entry name" value="Epimerase"/>
    <property type="match status" value="1"/>
</dbReference>
<evidence type="ECO:0000256" key="1">
    <source>
        <dbReference type="ARBA" id="ARBA00007637"/>
    </source>
</evidence>
<gene>
    <name evidence="3" type="ORF">A3A08_02595</name>
</gene>
<evidence type="ECO:0000313" key="4">
    <source>
        <dbReference type="Proteomes" id="UP000176406"/>
    </source>
</evidence>
<organism evidence="3 4">
    <name type="scientific">Candidatus Nealsonbacteria bacterium RIFCSPLOWO2_01_FULL_41_9</name>
    <dbReference type="NCBI Taxonomy" id="1801671"/>
    <lineage>
        <taxon>Bacteria</taxon>
        <taxon>Candidatus Nealsoniibacteriota</taxon>
    </lineage>
</organism>
<dbReference type="Proteomes" id="UP000176406">
    <property type="component" value="Unassembled WGS sequence"/>
</dbReference>
<dbReference type="InterPro" id="IPR036291">
    <property type="entry name" value="NAD(P)-bd_dom_sf"/>
</dbReference>
<proteinExistence type="inferred from homology"/>
<accession>A0A1G2EEG5</accession>
<name>A0A1G2EEG5_9BACT</name>
<dbReference type="EMBL" id="MHMG01000009">
    <property type="protein sequence ID" value="OGZ23730.1"/>
    <property type="molecule type" value="Genomic_DNA"/>
</dbReference>
<dbReference type="AlphaFoldDB" id="A0A1G2EEG5"/>
<evidence type="ECO:0000313" key="3">
    <source>
        <dbReference type="EMBL" id="OGZ23730.1"/>
    </source>
</evidence>
<feature type="domain" description="NAD-dependent epimerase/dehydratase" evidence="2">
    <location>
        <begin position="3"/>
        <end position="264"/>
    </location>
</feature>
<comment type="caution">
    <text evidence="3">The sequence shown here is derived from an EMBL/GenBank/DDBJ whole genome shotgun (WGS) entry which is preliminary data.</text>
</comment>
<dbReference type="InterPro" id="IPR001509">
    <property type="entry name" value="Epimerase_deHydtase"/>
</dbReference>
<protein>
    <submittedName>
        <fullName evidence="3">Nucleoside-diphosphate sugar epimerase</fullName>
    </submittedName>
</protein>